<proteinExistence type="predicted"/>
<feature type="compositionally biased region" description="Polar residues" evidence="1">
    <location>
        <begin position="880"/>
        <end position="892"/>
    </location>
</feature>
<dbReference type="InterPro" id="IPR027417">
    <property type="entry name" value="P-loop_NTPase"/>
</dbReference>
<dbReference type="InterPro" id="IPR006073">
    <property type="entry name" value="GTP-bd"/>
</dbReference>
<feature type="domain" description="MACPF" evidence="2">
    <location>
        <begin position="638"/>
        <end position="823"/>
    </location>
</feature>
<evidence type="ECO:0000256" key="1">
    <source>
        <dbReference type="SAM" id="MobiDB-lite"/>
    </source>
</evidence>
<accession>A0AAD7CND2</accession>
<dbReference type="GO" id="GO:0005525">
    <property type="term" value="F:GTP binding"/>
    <property type="evidence" value="ECO:0007669"/>
    <property type="project" value="InterPro"/>
</dbReference>
<dbReference type="Gene3D" id="3.40.50.300">
    <property type="entry name" value="P-loop containing nucleotide triphosphate hydrolases"/>
    <property type="match status" value="1"/>
</dbReference>
<dbReference type="Proteomes" id="UP001221757">
    <property type="component" value="Unassembled WGS sequence"/>
</dbReference>
<feature type="domain" description="G" evidence="3">
    <location>
        <begin position="239"/>
        <end position="311"/>
    </location>
</feature>
<dbReference type="Pfam" id="PF01926">
    <property type="entry name" value="MMR_HSR1"/>
    <property type="match status" value="1"/>
</dbReference>
<evidence type="ECO:0000313" key="4">
    <source>
        <dbReference type="EMBL" id="KAJ7654760.1"/>
    </source>
</evidence>
<dbReference type="InterPro" id="IPR020864">
    <property type="entry name" value="MACPF"/>
</dbReference>
<dbReference type="SUPFAM" id="SSF52540">
    <property type="entry name" value="P-loop containing nucleoside triphosphate hydrolases"/>
    <property type="match status" value="1"/>
</dbReference>
<evidence type="ECO:0000259" key="3">
    <source>
        <dbReference type="Pfam" id="PF01926"/>
    </source>
</evidence>
<feature type="region of interest" description="Disordered" evidence="1">
    <location>
        <begin position="526"/>
        <end position="549"/>
    </location>
</feature>
<protein>
    <recommendedName>
        <fullName evidence="6">MACPF domain-containing protein</fullName>
    </recommendedName>
</protein>
<keyword evidence="5" id="KW-1185">Reference proteome</keyword>
<evidence type="ECO:0000313" key="5">
    <source>
        <dbReference type="Proteomes" id="UP001221757"/>
    </source>
</evidence>
<sequence>MPEDLAIVIIMGLRSPGKTLAKAISRADAGGSGDLSRQSDCIPTTRRIHVVECYYPAGSGHRVFFPKSQQRATLPEIEKAVEQQLKKIGARFSDVARIVFVHSNRPGDSTGFPFENHTRFLEFQGRTLFQKLLVVQSSAETPPQLEWDDLVKAGMRVTFFDGTHDSARSTVRQLFSEPAPTISQPPDPPMEHTIPSASTVTLAGNRQCDDSAAPQDNPNRTAYIGEAFATGRHPDEAVIVLVGRSGHGKSKTVNRLLGQNLLQVGKSTSGSTTKDIQRVAIPVYNSDTEVTVTLAFDDTPGAADTIHSDRATNSSLLRIYKERCFPAATISHGSSPEVRHQTYPNIILLVASWDSITEDAHNEPQHFTSAAGKSMHTLSLSGLVDHDRPNVVVVVTKSLSFWNEFDDFQSAAEKNTHWNIEAGRRRGIISDLQKKAFPKLAPWPTVFVENGGGTNMHTKFPILPNGELSHQNLFEAIRSVIEHSGPRGGSDLAGMHVLDVLTGAEPLNLASPETKILVNKSEAIIDSEGKPTNNPLPPPLPSPRNHSHRYPSQERRIQELADSYLGVMYDPLSGTFGRTCVLSLDRSAIKFSEGPDTQREAFTHVSDAQHEKIRAASRLRCDFEMPDIAGLNTHYSSSNAFQSALSNESQLYIAQHVTALVTAVALCPQLSEEMLSLVSRLPRWTSSDLESKQKYQEFFSNHGTHVMLRLALGGNLRVVVHDLQDVNDHDRGGEFSFEGTAPTLNGIGINVGGYAGHSRDSGAGNSKGRRNIIIFRDGGGSIASELTSILETHFKQASSHPVQSSWPRPEVRAKWVKALEDDPTLLPDNDYTEYRWLHTLGGLSKNQESDLRQAAEFYLKMRQKEKSPAGPPPSADSSGVSNDLPRSSNFQRVRQGFKNLFAGKSKGRRGGGS</sequence>
<reference evidence="4" key="1">
    <citation type="submission" date="2023-03" db="EMBL/GenBank/DDBJ databases">
        <title>Massive genome expansion in bonnet fungi (Mycena s.s.) driven by repeated elements and novel gene families across ecological guilds.</title>
        <authorList>
            <consortium name="Lawrence Berkeley National Laboratory"/>
            <person name="Harder C.B."/>
            <person name="Miyauchi S."/>
            <person name="Viragh M."/>
            <person name="Kuo A."/>
            <person name="Thoen E."/>
            <person name="Andreopoulos B."/>
            <person name="Lu D."/>
            <person name="Skrede I."/>
            <person name="Drula E."/>
            <person name="Henrissat B."/>
            <person name="Morin E."/>
            <person name="Kohler A."/>
            <person name="Barry K."/>
            <person name="LaButti K."/>
            <person name="Morin E."/>
            <person name="Salamov A."/>
            <person name="Lipzen A."/>
            <person name="Mereny Z."/>
            <person name="Hegedus B."/>
            <person name="Baldrian P."/>
            <person name="Stursova M."/>
            <person name="Weitz H."/>
            <person name="Taylor A."/>
            <person name="Grigoriev I.V."/>
            <person name="Nagy L.G."/>
            <person name="Martin F."/>
            <person name="Kauserud H."/>
        </authorList>
    </citation>
    <scope>NUCLEOTIDE SEQUENCE</scope>
    <source>
        <strain evidence="4">CBHHK067</strain>
    </source>
</reference>
<evidence type="ECO:0008006" key="6">
    <source>
        <dbReference type="Google" id="ProtNLM"/>
    </source>
</evidence>
<comment type="caution">
    <text evidence="4">The sequence shown here is derived from an EMBL/GenBank/DDBJ whole genome shotgun (WGS) entry which is preliminary data.</text>
</comment>
<dbReference type="AlphaFoldDB" id="A0AAD7CND2"/>
<evidence type="ECO:0000259" key="2">
    <source>
        <dbReference type="Pfam" id="PF01823"/>
    </source>
</evidence>
<gene>
    <name evidence="4" type="ORF">B0H17DRAFT_1214288</name>
</gene>
<organism evidence="4 5">
    <name type="scientific">Mycena rosella</name>
    <name type="common">Pink bonnet</name>
    <name type="synonym">Agaricus rosellus</name>
    <dbReference type="NCBI Taxonomy" id="1033263"/>
    <lineage>
        <taxon>Eukaryota</taxon>
        <taxon>Fungi</taxon>
        <taxon>Dikarya</taxon>
        <taxon>Basidiomycota</taxon>
        <taxon>Agaricomycotina</taxon>
        <taxon>Agaricomycetes</taxon>
        <taxon>Agaricomycetidae</taxon>
        <taxon>Agaricales</taxon>
        <taxon>Marasmiineae</taxon>
        <taxon>Mycenaceae</taxon>
        <taxon>Mycena</taxon>
    </lineage>
</organism>
<name>A0AAD7CND2_MYCRO</name>
<dbReference type="Pfam" id="PF01823">
    <property type="entry name" value="MACPF"/>
    <property type="match status" value="1"/>
</dbReference>
<dbReference type="EMBL" id="JARKIE010000319">
    <property type="protein sequence ID" value="KAJ7654760.1"/>
    <property type="molecule type" value="Genomic_DNA"/>
</dbReference>
<feature type="region of interest" description="Disordered" evidence="1">
    <location>
        <begin position="862"/>
        <end position="913"/>
    </location>
</feature>